<dbReference type="Proteomes" id="UP000009096">
    <property type="component" value="Chromosome 2"/>
</dbReference>
<proteinExistence type="predicted"/>
<dbReference type="AlphaFoldDB" id="W7M3Q6"/>
<dbReference type="RefSeq" id="XP_018748350.1">
    <property type="nucleotide sequence ID" value="XM_018904521.1"/>
</dbReference>
<reference evidence="1 2" key="1">
    <citation type="journal article" date="2010" name="Nature">
        <title>Comparative genomics reveals mobile pathogenicity chromosomes in Fusarium.</title>
        <authorList>
            <person name="Ma L.J."/>
            <person name="van der Does H.C."/>
            <person name="Borkovich K.A."/>
            <person name="Coleman J.J."/>
            <person name="Daboussi M.J."/>
            <person name="Di Pietro A."/>
            <person name="Dufresne M."/>
            <person name="Freitag M."/>
            <person name="Grabherr M."/>
            <person name="Henrissat B."/>
            <person name="Houterman P.M."/>
            <person name="Kang S."/>
            <person name="Shim W.B."/>
            <person name="Woloshuk C."/>
            <person name="Xie X."/>
            <person name="Xu J.R."/>
            <person name="Antoniw J."/>
            <person name="Baker S.E."/>
            <person name="Bluhm B.H."/>
            <person name="Breakspear A."/>
            <person name="Brown D.W."/>
            <person name="Butchko R.A."/>
            <person name="Chapman S."/>
            <person name="Coulson R."/>
            <person name="Coutinho P.M."/>
            <person name="Danchin E.G."/>
            <person name="Diener A."/>
            <person name="Gale L.R."/>
            <person name="Gardiner D.M."/>
            <person name="Goff S."/>
            <person name="Hammond-Kosack K.E."/>
            <person name="Hilburn K."/>
            <person name="Hua-Van A."/>
            <person name="Jonkers W."/>
            <person name="Kazan K."/>
            <person name="Kodira C.D."/>
            <person name="Koehrsen M."/>
            <person name="Kumar L."/>
            <person name="Lee Y.H."/>
            <person name="Li L."/>
            <person name="Manners J.M."/>
            <person name="Miranda-Saavedra D."/>
            <person name="Mukherjee M."/>
            <person name="Park G."/>
            <person name="Park J."/>
            <person name="Park S.Y."/>
            <person name="Proctor R.H."/>
            <person name="Regev A."/>
            <person name="Ruiz-Roldan M.C."/>
            <person name="Sain D."/>
            <person name="Sakthikumar S."/>
            <person name="Sykes S."/>
            <person name="Schwartz D.C."/>
            <person name="Turgeon B.G."/>
            <person name="Wapinski I."/>
            <person name="Yoder O."/>
            <person name="Young S."/>
            <person name="Zeng Q."/>
            <person name="Zhou S."/>
            <person name="Galagan J."/>
            <person name="Cuomo C.A."/>
            <person name="Kistler H.C."/>
            <person name="Rep M."/>
        </authorList>
    </citation>
    <scope>NUCLEOTIDE SEQUENCE [LARGE SCALE GENOMIC DNA]</scope>
    <source>
        <strain evidence="2">M3125 / FGSC 7600</strain>
    </source>
</reference>
<accession>W7M3Q6</accession>
<evidence type="ECO:0000313" key="1">
    <source>
        <dbReference type="EMBL" id="EWG42159.1"/>
    </source>
</evidence>
<dbReference type="EMBL" id="CM000579">
    <property type="protein sequence ID" value="EWG42159.1"/>
    <property type="molecule type" value="Genomic_DNA"/>
</dbReference>
<name>W7M3Q6_GIBM7</name>
<gene>
    <name evidence="1" type="ORF">FVEG_15397</name>
</gene>
<dbReference type="GeneID" id="30072273"/>
<evidence type="ECO:0000313" key="2">
    <source>
        <dbReference type="Proteomes" id="UP000009096"/>
    </source>
</evidence>
<dbReference type="VEuPathDB" id="FungiDB:FVEG_15397"/>
<organism evidence="1 2">
    <name type="scientific">Gibberella moniliformis (strain M3125 / FGSC 7600)</name>
    <name type="common">Maize ear and stalk rot fungus</name>
    <name type="synonym">Fusarium verticillioides</name>
    <dbReference type="NCBI Taxonomy" id="334819"/>
    <lineage>
        <taxon>Eukaryota</taxon>
        <taxon>Fungi</taxon>
        <taxon>Dikarya</taxon>
        <taxon>Ascomycota</taxon>
        <taxon>Pezizomycotina</taxon>
        <taxon>Sordariomycetes</taxon>
        <taxon>Hypocreomycetidae</taxon>
        <taxon>Hypocreales</taxon>
        <taxon>Nectriaceae</taxon>
        <taxon>Fusarium</taxon>
        <taxon>Fusarium fujikuroi species complex</taxon>
    </lineage>
</organism>
<dbReference type="KEGG" id="fvr:FVEG_15397"/>
<protein>
    <submittedName>
        <fullName evidence="1">Uncharacterized protein</fullName>
    </submittedName>
</protein>
<sequence>MLPPSPKVMGIGMFLVDELFDEDPKKRLCLIVGPSSRTRGVLDLEHLLPQGGHHSDVPDANLHTHQVPRKPQADPPRVEAMARDAEKLNLYPCSWCSLVSIRLARGHWISIFCLAQYYAGKHVLSPDPREPVSLTIGIGLFQRPNPSQELSQLIPETRLSDRPEKRSCFFFPLPSEFSFDTIISLDFWCFSCI</sequence>
<dbReference type="EMBL" id="DS022245">
    <property type="protein sequence ID" value="EWG42159.1"/>
    <property type="molecule type" value="Genomic_DNA"/>
</dbReference>
<keyword evidence="2" id="KW-1185">Reference proteome</keyword>